<dbReference type="EMBL" id="JBFOLJ010000017">
    <property type="protein sequence ID" value="KAL2467466.1"/>
    <property type="molecule type" value="Genomic_DNA"/>
</dbReference>
<organism evidence="1 2">
    <name type="scientific">Forsythia ovata</name>
    <dbReference type="NCBI Taxonomy" id="205694"/>
    <lineage>
        <taxon>Eukaryota</taxon>
        <taxon>Viridiplantae</taxon>
        <taxon>Streptophyta</taxon>
        <taxon>Embryophyta</taxon>
        <taxon>Tracheophyta</taxon>
        <taxon>Spermatophyta</taxon>
        <taxon>Magnoliopsida</taxon>
        <taxon>eudicotyledons</taxon>
        <taxon>Gunneridae</taxon>
        <taxon>Pentapetalae</taxon>
        <taxon>asterids</taxon>
        <taxon>lamiids</taxon>
        <taxon>Lamiales</taxon>
        <taxon>Oleaceae</taxon>
        <taxon>Forsythieae</taxon>
        <taxon>Forsythia</taxon>
    </lineage>
</organism>
<name>A0ABD1PU55_9LAMI</name>
<comment type="caution">
    <text evidence="1">The sequence shown here is derived from an EMBL/GenBank/DDBJ whole genome shotgun (WGS) entry which is preliminary data.</text>
</comment>
<proteinExistence type="predicted"/>
<evidence type="ECO:0000313" key="1">
    <source>
        <dbReference type="EMBL" id="KAL2467466.1"/>
    </source>
</evidence>
<keyword evidence="2" id="KW-1185">Reference proteome</keyword>
<gene>
    <name evidence="1" type="ORF">Fot_50991</name>
</gene>
<sequence>MGFPGTGKSFATTIKTYAAAVVPIAAIRDEIWEVENWVRGEESDLMANDNGEDQNKDGAIEVKWVSGATSKIDVVGFPFIDLATNYESFESFLDLATNYESQVNCNLG</sequence>
<evidence type="ECO:0000313" key="2">
    <source>
        <dbReference type="Proteomes" id="UP001604277"/>
    </source>
</evidence>
<protein>
    <submittedName>
        <fullName evidence="1">Uncharacterized protein</fullName>
    </submittedName>
</protein>
<dbReference type="AlphaFoldDB" id="A0ABD1PU55"/>
<dbReference type="Proteomes" id="UP001604277">
    <property type="component" value="Unassembled WGS sequence"/>
</dbReference>
<reference evidence="2" key="1">
    <citation type="submission" date="2024-07" db="EMBL/GenBank/DDBJ databases">
        <title>Two chromosome-level genome assemblies of Korean endemic species Abeliophyllum distichum and Forsythia ovata (Oleaceae).</title>
        <authorList>
            <person name="Jang H."/>
        </authorList>
    </citation>
    <scope>NUCLEOTIDE SEQUENCE [LARGE SCALE GENOMIC DNA]</scope>
</reference>
<accession>A0ABD1PU55</accession>